<dbReference type="InterPro" id="IPR012851">
    <property type="entry name" value="Spore_coat_CotF-like"/>
</dbReference>
<reference evidence="5 6" key="1">
    <citation type="submission" date="2013-09" db="EMBL/GenBank/DDBJ databases">
        <title>Biodegradation of hydrocarbons in the deep terrestrial subsurface : characterization of a microbial consortium composed of two Desulfotomaculum species originating from a deep geological formation.</title>
        <authorList>
            <person name="Aullo T."/>
            <person name="Berlendis S."/>
            <person name="Lascourreges J.-F."/>
            <person name="Dessort D."/>
            <person name="Saint-Laurent S."/>
            <person name="Schraauwers B."/>
            <person name="Mas J."/>
            <person name="Magot M."/>
            <person name="Ranchou-Peyruse A."/>
        </authorList>
    </citation>
    <scope>NUCLEOTIDE SEQUENCE [LARGE SCALE GENOMIC DNA]</scope>
    <source>
        <strain evidence="5 6">Bs107</strain>
    </source>
</reference>
<comment type="caution">
    <text evidence="5">The sequence shown here is derived from an EMBL/GenBank/DDBJ whole genome shotgun (WGS) entry which is preliminary data.</text>
</comment>
<evidence type="ECO:0000256" key="3">
    <source>
        <dbReference type="ARBA" id="ARBA00024344"/>
    </source>
</evidence>
<keyword evidence="5" id="KW-0167">Capsid protein</keyword>
<sequence>MNNQMYQQTQQQAGFPQMMNIPGMQANPQGQNLGAHEVLMTHEVLTDMIDGINQFQLYQPHITESQLQNIWSNQIQHMHNSYQNLVNYMHNKGGGQGVPYRTPRQFSPKYGLRNPSPQQPNNSMNQMDDRDVASGMLGCAKASACLYTTAALECADPTLRNMVSNCVQSAINQAYELFQYMNQKGMYQVPTLADRTTNTMANTYQSGTSMAMMQ</sequence>
<dbReference type="OrthoDB" id="2374504at2"/>
<keyword evidence="1" id="KW-0749">Sporulation</keyword>
<name>A0A2C6LI68_9FIRM</name>
<comment type="similarity">
    <text evidence="3">Belongs to the CotF family.</text>
</comment>
<evidence type="ECO:0000256" key="1">
    <source>
        <dbReference type="ARBA" id="ARBA00022969"/>
    </source>
</evidence>
<proteinExistence type="inferred from homology"/>
<dbReference type="Pfam" id="PF07875">
    <property type="entry name" value="Coat_F"/>
    <property type="match status" value="1"/>
</dbReference>
<dbReference type="GO" id="GO:0030435">
    <property type="term" value="P:sporulation resulting in formation of a cellular spore"/>
    <property type="evidence" value="ECO:0007669"/>
    <property type="project" value="UniProtKB-KW"/>
</dbReference>
<protein>
    <submittedName>
        <fullName evidence="5">Coat protein F</fullName>
    </submittedName>
</protein>
<dbReference type="AlphaFoldDB" id="A0A2C6LI68"/>
<evidence type="ECO:0000313" key="6">
    <source>
        <dbReference type="Proteomes" id="UP000222564"/>
    </source>
</evidence>
<evidence type="ECO:0000256" key="2">
    <source>
        <dbReference type="ARBA" id="ARBA00024325"/>
    </source>
</evidence>
<dbReference type="PANTHER" id="PTHR39183">
    <property type="entry name" value="SPORE COAT PROTEIN F-LIKE PROTEIN YHCQ"/>
    <property type="match status" value="1"/>
</dbReference>
<dbReference type="Gene3D" id="1.20.1260.10">
    <property type="match status" value="1"/>
</dbReference>
<dbReference type="InterPro" id="IPR012347">
    <property type="entry name" value="Ferritin-like"/>
</dbReference>
<accession>A0A2C6LI68</accession>
<feature type="compositionally biased region" description="Low complexity" evidence="4">
    <location>
        <begin position="114"/>
        <end position="126"/>
    </location>
</feature>
<feature type="region of interest" description="Disordered" evidence="4">
    <location>
        <begin position="101"/>
        <end position="126"/>
    </location>
</feature>
<organism evidence="5 6">
    <name type="scientific">Desulforamulus profundi</name>
    <dbReference type="NCBI Taxonomy" id="1383067"/>
    <lineage>
        <taxon>Bacteria</taxon>
        <taxon>Bacillati</taxon>
        <taxon>Bacillota</taxon>
        <taxon>Clostridia</taxon>
        <taxon>Eubacteriales</taxon>
        <taxon>Peptococcaceae</taxon>
        <taxon>Desulforamulus</taxon>
    </lineage>
</organism>
<dbReference type="PANTHER" id="PTHR39183:SF1">
    <property type="entry name" value="SPORE COAT PROTEIN F-LIKE PROTEIN YHCQ"/>
    <property type="match status" value="1"/>
</dbReference>
<dbReference type="EMBL" id="AWQQ01000055">
    <property type="protein sequence ID" value="PHJ38160.1"/>
    <property type="molecule type" value="Genomic_DNA"/>
</dbReference>
<dbReference type="Proteomes" id="UP000222564">
    <property type="component" value="Unassembled WGS sequence"/>
</dbReference>
<comment type="subcellular location">
    <subcellularLocation>
        <location evidence="2">Spore coat</location>
    </subcellularLocation>
</comment>
<gene>
    <name evidence="5" type="ORF">P378_11930</name>
</gene>
<evidence type="ECO:0000256" key="4">
    <source>
        <dbReference type="SAM" id="MobiDB-lite"/>
    </source>
</evidence>
<keyword evidence="6" id="KW-1185">Reference proteome</keyword>
<keyword evidence="5" id="KW-0946">Virion</keyword>
<dbReference type="RefSeq" id="WP_099083232.1">
    <property type="nucleotide sequence ID" value="NZ_AWQQ01000055.1"/>
</dbReference>
<evidence type="ECO:0000313" key="5">
    <source>
        <dbReference type="EMBL" id="PHJ38160.1"/>
    </source>
</evidence>